<dbReference type="Proteomes" id="UP000278756">
    <property type="component" value="Chromosome 1"/>
</dbReference>
<dbReference type="InterPro" id="IPR050324">
    <property type="entry name" value="CDP-alcohol_PTase-I"/>
</dbReference>
<keyword evidence="8 17" id="KW-0808">Transferase</keyword>
<evidence type="ECO:0000256" key="16">
    <source>
        <dbReference type="NCBIfam" id="TIGR00560"/>
    </source>
</evidence>
<dbReference type="Gene3D" id="1.20.120.1760">
    <property type="match status" value="1"/>
</dbReference>
<accession>A0A3G9G0P9</accession>
<evidence type="ECO:0000313" key="20">
    <source>
        <dbReference type="Proteomes" id="UP000278756"/>
    </source>
</evidence>
<comment type="catalytic activity">
    <reaction evidence="15">
        <text>a CDP-1,2-diacyl-sn-glycerol + sn-glycerol 3-phosphate = a 1,2-diacyl-sn-glycero-3-phospho-(1'-sn-glycero-3'-phosphate) + CMP + H(+)</text>
        <dbReference type="Rhea" id="RHEA:12593"/>
        <dbReference type="ChEBI" id="CHEBI:15378"/>
        <dbReference type="ChEBI" id="CHEBI:57597"/>
        <dbReference type="ChEBI" id="CHEBI:58332"/>
        <dbReference type="ChEBI" id="CHEBI:60110"/>
        <dbReference type="ChEBI" id="CHEBI:60377"/>
        <dbReference type="EC" id="2.7.8.5"/>
    </reaction>
</comment>
<feature type="transmembrane region" description="Helical" evidence="18">
    <location>
        <begin position="12"/>
        <end position="31"/>
    </location>
</feature>
<comment type="pathway">
    <text evidence="2">Phospholipid metabolism; phosphatidylglycerol biosynthesis; phosphatidylglycerol from CDP-diacylglycerol: step 1/2.</text>
</comment>
<keyword evidence="9 18" id="KW-0812">Transmembrane</keyword>
<dbReference type="AlphaFoldDB" id="A0A3G9G0P9"/>
<dbReference type="PANTHER" id="PTHR14269:SF62">
    <property type="entry name" value="CDP-DIACYLGLYCEROL--GLYCEROL-3-PHOSPHATE 3-PHOSPHATIDYLTRANSFERASE 1, CHLOROPLASTIC"/>
    <property type="match status" value="1"/>
</dbReference>
<dbReference type="RefSeq" id="WP_126420434.1">
    <property type="nucleotide sequence ID" value="NZ_AP018827.1"/>
</dbReference>
<gene>
    <name evidence="19" type="ORF">EM6_0784</name>
</gene>
<dbReference type="InterPro" id="IPR004570">
    <property type="entry name" value="Phosphatidylglycerol_P_synth"/>
</dbReference>
<evidence type="ECO:0000256" key="13">
    <source>
        <dbReference type="ARBA" id="ARBA00023209"/>
    </source>
</evidence>
<keyword evidence="14" id="KW-1208">Phospholipid metabolism</keyword>
<evidence type="ECO:0000256" key="9">
    <source>
        <dbReference type="ARBA" id="ARBA00022692"/>
    </source>
</evidence>
<evidence type="ECO:0000256" key="12">
    <source>
        <dbReference type="ARBA" id="ARBA00023136"/>
    </source>
</evidence>
<evidence type="ECO:0000256" key="10">
    <source>
        <dbReference type="ARBA" id="ARBA00022989"/>
    </source>
</evidence>
<dbReference type="InterPro" id="IPR000462">
    <property type="entry name" value="CDP-OH_P_trans"/>
</dbReference>
<dbReference type="InterPro" id="IPR048254">
    <property type="entry name" value="CDP_ALCOHOL_P_TRANSF_CS"/>
</dbReference>
<dbReference type="PANTHER" id="PTHR14269">
    <property type="entry name" value="CDP-DIACYLGLYCEROL--GLYCEROL-3-PHOSPHATE 3-PHOSPHATIDYLTRANSFERASE-RELATED"/>
    <property type="match status" value="1"/>
</dbReference>
<sequence>MTNEQVNPIPNILTATRLVLGIAMFVLMAVSADAIPMVSVMPDMIFGLQRWAFYLFVVAAATDYLDGYLARRLNAVSVWGSILDPIADKILVCGTLLGLFAMHTGDPIFVLPGAIILFREFAVSSLREATAGRSLSLPVTLLSKWKTAIQMTSLGALLITESWAAFGLEKLLPLWYDPFFTIAYLALWFAALASIWTGVTYFIQTRRQL</sequence>
<dbReference type="InterPro" id="IPR043130">
    <property type="entry name" value="CDP-OH_PTrfase_TM_dom"/>
</dbReference>
<dbReference type="EC" id="2.7.8.5" evidence="5 16"/>
<evidence type="ECO:0000256" key="1">
    <source>
        <dbReference type="ARBA" id="ARBA00004141"/>
    </source>
</evidence>
<evidence type="ECO:0000256" key="3">
    <source>
        <dbReference type="ARBA" id="ARBA00005189"/>
    </source>
</evidence>
<reference evidence="20" key="1">
    <citation type="journal article" date="2017" name="Biotechnol. Biofuels">
        <title>Evaluation of environmental bacterial communities as a factor affecting the growth of duckweed Lemna minor.</title>
        <authorList>
            <person name="Ishizawa H."/>
            <person name="Kuroda M."/>
            <person name="Morikawa M."/>
            <person name="Ike M."/>
        </authorList>
    </citation>
    <scope>NUCLEOTIDE SEQUENCE [LARGE SCALE GENOMIC DNA]</scope>
    <source>
        <strain evidence="20">M6</strain>
    </source>
</reference>
<feature type="transmembrane region" description="Helical" evidence="18">
    <location>
        <begin position="51"/>
        <end position="70"/>
    </location>
</feature>
<organism evidence="19 20">
    <name type="scientific">Asticcacaulis excentricus</name>
    <dbReference type="NCBI Taxonomy" id="78587"/>
    <lineage>
        <taxon>Bacteria</taxon>
        <taxon>Pseudomonadati</taxon>
        <taxon>Pseudomonadota</taxon>
        <taxon>Alphaproteobacteria</taxon>
        <taxon>Caulobacterales</taxon>
        <taxon>Caulobacteraceae</taxon>
        <taxon>Asticcacaulis</taxon>
    </lineage>
</organism>
<evidence type="ECO:0000256" key="14">
    <source>
        <dbReference type="ARBA" id="ARBA00023264"/>
    </source>
</evidence>
<evidence type="ECO:0000256" key="18">
    <source>
        <dbReference type="SAM" id="Phobius"/>
    </source>
</evidence>
<keyword evidence="12 18" id="KW-0472">Membrane</keyword>
<feature type="transmembrane region" description="Helical" evidence="18">
    <location>
        <begin position="178"/>
        <end position="203"/>
    </location>
</feature>
<evidence type="ECO:0000256" key="7">
    <source>
        <dbReference type="ARBA" id="ARBA00022516"/>
    </source>
</evidence>
<evidence type="ECO:0000313" key="19">
    <source>
        <dbReference type="EMBL" id="BBF80206.1"/>
    </source>
</evidence>
<proteinExistence type="inferred from homology"/>
<evidence type="ECO:0000256" key="11">
    <source>
        <dbReference type="ARBA" id="ARBA00023098"/>
    </source>
</evidence>
<evidence type="ECO:0000256" key="5">
    <source>
        <dbReference type="ARBA" id="ARBA00013170"/>
    </source>
</evidence>
<evidence type="ECO:0000256" key="6">
    <source>
        <dbReference type="ARBA" id="ARBA00014944"/>
    </source>
</evidence>
<dbReference type="GO" id="GO:0046474">
    <property type="term" value="P:glycerophospholipid biosynthetic process"/>
    <property type="evidence" value="ECO:0007669"/>
    <property type="project" value="TreeGrafter"/>
</dbReference>
<keyword evidence="11" id="KW-0443">Lipid metabolism</keyword>
<dbReference type="Pfam" id="PF01066">
    <property type="entry name" value="CDP-OH_P_transf"/>
    <property type="match status" value="1"/>
</dbReference>
<evidence type="ECO:0000256" key="15">
    <source>
        <dbReference type="ARBA" id="ARBA00048586"/>
    </source>
</evidence>
<dbReference type="PIRSF" id="PIRSF000847">
    <property type="entry name" value="Phos_ph_gly_syn"/>
    <property type="match status" value="1"/>
</dbReference>
<dbReference type="EMBL" id="AP018827">
    <property type="protein sequence ID" value="BBF80206.1"/>
    <property type="molecule type" value="Genomic_DNA"/>
</dbReference>
<dbReference type="PROSITE" id="PS00379">
    <property type="entry name" value="CDP_ALCOHOL_P_TRANSF"/>
    <property type="match status" value="1"/>
</dbReference>
<name>A0A3G9G0P9_9CAUL</name>
<evidence type="ECO:0000256" key="2">
    <source>
        <dbReference type="ARBA" id="ARBA00005042"/>
    </source>
</evidence>
<keyword evidence="10 18" id="KW-1133">Transmembrane helix</keyword>
<dbReference type="GO" id="GO:0016020">
    <property type="term" value="C:membrane"/>
    <property type="evidence" value="ECO:0007669"/>
    <property type="project" value="UniProtKB-SubCell"/>
</dbReference>
<dbReference type="NCBIfam" id="TIGR00560">
    <property type="entry name" value="pgsA"/>
    <property type="match status" value="1"/>
</dbReference>
<dbReference type="GO" id="GO:0008444">
    <property type="term" value="F:CDP-diacylglycerol-glycerol-3-phosphate 3-phosphatidyltransferase activity"/>
    <property type="evidence" value="ECO:0007669"/>
    <property type="project" value="UniProtKB-UniRule"/>
</dbReference>
<comment type="similarity">
    <text evidence="4 17">Belongs to the CDP-alcohol phosphatidyltransferase class-I family.</text>
</comment>
<keyword evidence="7" id="KW-0444">Lipid biosynthesis</keyword>
<comment type="subcellular location">
    <subcellularLocation>
        <location evidence="1">Membrane</location>
        <topology evidence="1">Multi-pass membrane protein</topology>
    </subcellularLocation>
</comment>
<evidence type="ECO:0000256" key="17">
    <source>
        <dbReference type="RuleBase" id="RU003750"/>
    </source>
</evidence>
<comment type="pathway">
    <text evidence="3">Lipid metabolism.</text>
</comment>
<protein>
    <recommendedName>
        <fullName evidence="6 16">CDP-diacylglycerol--glycerol-3-phosphate 3-phosphatidyltransferase</fullName>
        <ecNumber evidence="5 16">2.7.8.5</ecNumber>
    </recommendedName>
</protein>
<evidence type="ECO:0000256" key="4">
    <source>
        <dbReference type="ARBA" id="ARBA00010441"/>
    </source>
</evidence>
<evidence type="ECO:0000256" key="8">
    <source>
        <dbReference type="ARBA" id="ARBA00022679"/>
    </source>
</evidence>
<reference evidence="20" key="2">
    <citation type="journal article" date="2017" name="Plant Physiol. Biochem.">
        <title>Differential oxidative and antioxidative response of duckweed Lemna minor toward plant growth promoting/inhibiting bacteria.</title>
        <authorList>
            <person name="Ishizawa H."/>
            <person name="Kuroda M."/>
            <person name="Morikawa M."/>
            <person name="Ike M."/>
        </authorList>
    </citation>
    <scope>NUCLEOTIDE SEQUENCE [LARGE SCALE GENOMIC DNA]</scope>
    <source>
        <strain evidence="20">M6</strain>
    </source>
</reference>
<keyword evidence="13" id="KW-0594">Phospholipid biosynthesis</keyword>
<dbReference type="OrthoDB" id="9796672at2"/>